<reference evidence="1" key="1">
    <citation type="journal article" date="2021" name="Proc. Natl. Acad. Sci. U.S.A.">
        <title>A Catalog of Tens of Thousands of Viruses from Human Metagenomes Reveals Hidden Associations with Chronic Diseases.</title>
        <authorList>
            <person name="Tisza M.J."/>
            <person name="Buck C.B."/>
        </authorList>
    </citation>
    <scope>NUCLEOTIDE SEQUENCE</scope>
    <source>
        <strain evidence="1">Ctj3P51</strain>
    </source>
</reference>
<sequence length="115" mass="13257">MKESLKFYKEHLTDIVMTGLTKEEQETVIIRTRTDRFINVETSLPSDFTIFRKRTLNGDWELTGVEVASDEPDPLRIVSARFIAPKNLLSFRSANRVVTEEQRAAVIARFAKKKV</sequence>
<protein>
    <submittedName>
        <fullName evidence="1">Uncharacterized protein</fullName>
    </submittedName>
</protein>
<dbReference type="EMBL" id="BK015217">
    <property type="protein sequence ID" value="DAD96433.1"/>
    <property type="molecule type" value="Genomic_DNA"/>
</dbReference>
<organism evidence="1">
    <name type="scientific">Myoviridae sp. ctj3P51</name>
    <dbReference type="NCBI Taxonomy" id="2826687"/>
    <lineage>
        <taxon>Viruses</taxon>
        <taxon>Duplodnaviria</taxon>
        <taxon>Heunggongvirae</taxon>
        <taxon>Uroviricota</taxon>
        <taxon>Caudoviricetes</taxon>
    </lineage>
</organism>
<name>A0A8S5NNZ6_9CAUD</name>
<evidence type="ECO:0000313" key="1">
    <source>
        <dbReference type="EMBL" id="DAD96433.1"/>
    </source>
</evidence>
<proteinExistence type="predicted"/>
<accession>A0A8S5NNZ6</accession>